<keyword evidence="5" id="KW-0206">Cytoskeleton</keyword>
<evidence type="ECO:0000256" key="7">
    <source>
        <dbReference type="ARBA" id="ARBA00035003"/>
    </source>
</evidence>
<protein>
    <submittedName>
        <fullName evidence="10">CK001 protein</fullName>
    </submittedName>
</protein>
<evidence type="ECO:0000256" key="9">
    <source>
        <dbReference type="SAM" id="MobiDB-lite"/>
    </source>
</evidence>
<feature type="compositionally biased region" description="Polar residues" evidence="9">
    <location>
        <begin position="211"/>
        <end position="224"/>
    </location>
</feature>
<dbReference type="PANTHER" id="PTHR31180:SF3">
    <property type="entry name" value="EXPRESSED SEQUENCE EH456644"/>
    <property type="match status" value="1"/>
</dbReference>
<comment type="subunit">
    <text evidence="8">Microtubule inner protein component of sperm flagellar doublet microtubules.</text>
</comment>
<comment type="function">
    <text evidence="7">Microtubule inner protein (MIP) part of the dynein-decorated doublet microtubules (DMTs) in cilia axoneme, which is required for motile cilia beating.</text>
</comment>
<evidence type="ECO:0000256" key="2">
    <source>
        <dbReference type="ARBA" id="ARBA00022490"/>
    </source>
</evidence>
<feature type="non-terminal residue" evidence="10">
    <location>
        <position position="1"/>
    </location>
</feature>
<comment type="subcellular location">
    <subcellularLocation>
        <location evidence="1">Cytoplasm</location>
        <location evidence="1">Cytoskeleton</location>
        <location evidence="1">Flagellum axoneme</location>
    </subcellularLocation>
</comment>
<reference evidence="10 11" key="1">
    <citation type="journal article" date="2021" name="Cell">
        <title>Tracing the genetic footprints of vertebrate landing in non-teleost ray-finned fishes.</title>
        <authorList>
            <person name="Bi X."/>
            <person name="Wang K."/>
            <person name="Yang L."/>
            <person name="Pan H."/>
            <person name="Jiang H."/>
            <person name="Wei Q."/>
            <person name="Fang M."/>
            <person name="Yu H."/>
            <person name="Zhu C."/>
            <person name="Cai Y."/>
            <person name="He Y."/>
            <person name="Gan X."/>
            <person name="Zeng H."/>
            <person name="Yu D."/>
            <person name="Zhu Y."/>
            <person name="Jiang H."/>
            <person name="Qiu Q."/>
            <person name="Yang H."/>
            <person name="Zhang Y.E."/>
            <person name="Wang W."/>
            <person name="Zhu M."/>
            <person name="He S."/>
            <person name="Zhang G."/>
        </authorList>
    </citation>
    <scope>NUCLEOTIDE SEQUENCE [LARGE SCALE GENOMIC DNA]</scope>
    <source>
        <strain evidence="10">Bchr_013</strain>
    </source>
</reference>
<dbReference type="Pfam" id="PF06608">
    <property type="entry name" value="CFAP68"/>
    <property type="match status" value="1"/>
</dbReference>
<accession>A0A8X7WTC4</accession>
<keyword evidence="4" id="KW-0969">Cilium</keyword>
<name>A0A8X7WTC4_POLSE</name>
<evidence type="ECO:0000313" key="11">
    <source>
        <dbReference type="Proteomes" id="UP000886611"/>
    </source>
</evidence>
<keyword evidence="6" id="KW-0966">Cell projection</keyword>
<dbReference type="EMBL" id="JAATIS010009265">
    <property type="protein sequence ID" value="KAG2456097.1"/>
    <property type="molecule type" value="Genomic_DNA"/>
</dbReference>
<dbReference type="InterPro" id="IPR009524">
    <property type="entry name" value="CFAP68"/>
</dbReference>
<keyword evidence="3" id="KW-0282">Flagellum</keyword>
<sequence length="231" mass="25129">MEGVPSPEIQRSPQSAETPGRPNPPSRGAEDHPGGPQPAAGRVPGDINGKPPGPPTAAHPRDPRATHPAEDPTEPRDPDPTRQPPGATRQKGDRMSDSSFCSMLRATGHGEVWWHLDDSMKFKQYGWRSGTSEDAYTNQTLIGNWNEERFSVSSATRSRPLPTQFAHYFTTTHTSDYGTHASAVTSSTDLKKQVGAFPGHQPQLDPAQVKRTPNSTYQLDYNSKGQGGHSE</sequence>
<dbReference type="Proteomes" id="UP000886611">
    <property type="component" value="Unassembled WGS sequence"/>
</dbReference>
<evidence type="ECO:0000256" key="3">
    <source>
        <dbReference type="ARBA" id="ARBA00022846"/>
    </source>
</evidence>
<dbReference type="AlphaFoldDB" id="A0A8X7WTC4"/>
<proteinExistence type="predicted"/>
<dbReference type="GO" id="GO:0005930">
    <property type="term" value="C:axoneme"/>
    <property type="evidence" value="ECO:0007669"/>
    <property type="project" value="UniProtKB-ARBA"/>
</dbReference>
<comment type="caution">
    <text evidence="10">The sequence shown here is derived from an EMBL/GenBank/DDBJ whole genome shotgun (WGS) entry which is preliminary data.</text>
</comment>
<evidence type="ECO:0000256" key="1">
    <source>
        <dbReference type="ARBA" id="ARBA00004611"/>
    </source>
</evidence>
<keyword evidence="2" id="KW-0963">Cytoplasm</keyword>
<feature type="compositionally biased region" description="Basic and acidic residues" evidence="9">
    <location>
        <begin position="59"/>
        <end position="80"/>
    </location>
</feature>
<dbReference type="GO" id="GO:0030317">
    <property type="term" value="P:flagellated sperm motility"/>
    <property type="evidence" value="ECO:0007669"/>
    <property type="project" value="InterPro"/>
</dbReference>
<evidence type="ECO:0000256" key="6">
    <source>
        <dbReference type="ARBA" id="ARBA00023273"/>
    </source>
</evidence>
<feature type="region of interest" description="Disordered" evidence="9">
    <location>
        <begin position="1"/>
        <end position="97"/>
    </location>
</feature>
<feature type="non-terminal residue" evidence="10">
    <location>
        <position position="231"/>
    </location>
</feature>
<dbReference type="InterPro" id="IPR037662">
    <property type="entry name" value="CFAP68/107"/>
</dbReference>
<dbReference type="GO" id="GO:0005634">
    <property type="term" value="C:nucleus"/>
    <property type="evidence" value="ECO:0007669"/>
    <property type="project" value="InterPro"/>
</dbReference>
<keyword evidence="11" id="KW-1185">Reference proteome</keyword>
<feature type="region of interest" description="Disordered" evidence="9">
    <location>
        <begin position="194"/>
        <end position="231"/>
    </location>
</feature>
<evidence type="ECO:0000256" key="8">
    <source>
        <dbReference type="ARBA" id="ARBA00046435"/>
    </source>
</evidence>
<organism evidence="10 11">
    <name type="scientific">Polypterus senegalus</name>
    <name type="common">Senegal bichir</name>
    <dbReference type="NCBI Taxonomy" id="55291"/>
    <lineage>
        <taxon>Eukaryota</taxon>
        <taxon>Metazoa</taxon>
        <taxon>Chordata</taxon>
        <taxon>Craniata</taxon>
        <taxon>Vertebrata</taxon>
        <taxon>Euteleostomi</taxon>
        <taxon>Actinopterygii</taxon>
        <taxon>Polypteriformes</taxon>
        <taxon>Polypteridae</taxon>
        <taxon>Polypterus</taxon>
    </lineage>
</organism>
<evidence type="ECO:0000313" key="10">
    <source>
        <dbReference type="EMBL" id="KAG2456097.1"/>
    </source>
</evidence>
<evidence type="ECO:0000256" key="4">
    <source>
        <dbReference type="ARBA" id="ARBA00023069"/>
    </source>
</evidence>
<dbReference type="PANTHER" id="PTHR31180">
    <property type="entry name" value="CILIA- AND FLAGELLA-ASSOCIATED PROTEIN 107-RELATED"/>
    <property type="match status" value="1"/>
</dbReference>
<evidence type="ECO:0000256" key="5">
    <source>
        <dbReference type="ARBA" id="ARBA00023212"/>
    </source>
</evidence>
<gene>
    <name evidence="10" type="ORF">GTO96_0006732</name>
</gene>